<evidence type="ECO:0000259" key="4">
    <source>
        <dbReference type="PROSITE" id="PS01124"/>
    </source>
</evidence>
<dbReference type="SUPFAM" id="SSF51215">
    <property type="entry name" value="Regulatory protein AraC"/>
    <property type="match status" value="1"/>
</dbReference>
<dbReference type="PROSITE" id="PS00041">
    <property type="entry name" value="HTH_ARAC_FAMILY_1"/>
    <property type="match status" value="1"/>
</dbReference>
<dbReference type="Gene3D" id="2.60.120.10">
    <property type="entry name" value="Jelly Rolls"/>
    <property type="match status" value="1"/>
</dbReference>
<evidence type="ECO:0000256" key="1">
    <source>
        <dbReference type="ARBA" id="ARBA00023015"/>
    </source>
</evidence>
<evidence type="ECO:0000313" key="6">
    <source>
        <dbReference type="Proteomes" id="UP000319756"/>
    </source>
</evidence>
<organism evidence="5 6">
    <name type="scientific">Salicibibacter halophilus</name>
    <dbReference type="NCBI Taxonomy" id="2502791"/>
    <lineage>
        <taxon>Bacteria</taxon>
        <taxon>Bacillati</taxon>
        <taxon>Bacillota</taxon>
        <taxon>Bacilli</taxon>
        <taxon>Bacillales</taxon>
        <taxon>Bacillaceae</taxon>
        <taxon>Salicibibacter</taxon>
    </lineage>
</organism>
<dbReference type="InterPro" id="IPR003313">
    <property type="entry name" value="AraC-bd"/>
</dbReference>
<dbReference type="PROSITE" id="PS01124">
    <property type="entry name" value="HTH_ARAC_FAMILY_2"/>
    <property type="match status" value="1"/>
</dbReference>
<evidence type="ECO:0000313" key="5">
    <source>
        <dbReference type="EMBL" id="QDI92211.1"/>
    </source>
</evidence>
<dbReference type="OrthoDB" id="9816335at2"/>
<dbReference type="SMART" id="SM00342">
    <property type="entry name" value="HTH_ARAC"/>
    <property type="match status" value="1"/>
</dbReference>
<dbReference type="PANTHER" id="PTHR43280">
    <property type="entry name" value="ARAC-FAMILY TRANSCRIPTIONAL REGULATOR"/>
    <property type="match status" value="1"/>
</dbReference>
<dbReference type="AlphaFoldDB" id="A0A514LLS9"/>
<dbReference type="InterPro" id="IPR018060">
    <property type="entry name" value="HTH_AraC"/>
</dbReference>
<dbReference type="GO" id="GO:0043565">
    <property type="term" value="F:sequence-specific DNA binding"/>
    <property type="evidence" value="ECO:0007669"/>
    <property type="project" value="InterPro"/>
</dbReference>
<dbReference type="RefSeq" id="WP_142090724.1">
    <property type="nucleotide sequence ID" value="NZ_CP035485.1"/>
</dbReference>
<dbReference type="Gene3D" id="1.10.10.60">
    <property type="entry name" value="Homeodomain-like"/>
    <property type="match status" value="2"/>
</dbReference>
<dbReference type="KEGG" id="sale:EPH95_14270"/>
<reference evidence="6" key="1">
    <citation type="submission" date="2019-01" db="EMBL/GenBank/DDBJ databases">
        <title>Genomic analysis of Salicibibacter sp. NKC3-5.</title>
        <authorList>
            <person name="Oh Y.J."/>
        </authorList>
    </citation>
    <scope>NUCLEOTIDE SEQUENCE [LARGE SCALE GENOMIC DNA]</scope>
    <source>
        <strain evidence="6">NKC3-5</strain>
    </source>
</reference>
<gene>
    <name evidence="5" type="ORF">EPH95_14270</name>
</gene>
<keyword evidence="2" id="KW-0238">DNA-binding</keyword>
<keyword evidence="6" id="KW-1185">Reference proteome</keyword>
<dbReference type="EMBL" id="CP035485">
    <property type="protein sequence ID" value="QDI92211.1"/>
    <property type="molecule type" value="Genomic_DNA"/>
</dbReference>
<dbReference type="Proteomes" id="UP000319756">
    <property type="component" value="Chromosome"/>
</dbReference>
<dbReference type="PANTHER" id="PTHR43280:SF27">
    <property type="entry name" value="TRANSCRIPTIONAL REGULATOR MTLR"/>
    <property type="match status" value="1"/>
</dbReference>
<dbReference type="Pfam" id="PF02311">
    <property type="entry name" value="AraC_binding"/>
    <property type="match status" value="1"/>
</dbReference>
<name>A0A514LLS9_9BACI</name>
<dbReference type="Pfam" id="PF12833">
    <property type="entry name" value="HTH_18"/>
    <property type="match status" value="1"/>
</dbReference>
<evidence type="ECO:0000256" key="2">
    <source>
        <dbReference type="ARBA" id="ARBA00023125"/>
    </source>
</evidence>
<dbReference type="SUPFAM" id="SSF46689">
    <property type="entry name" value="Homeodomain-like"/>
    <property type="match status" value="2"/>
</dbReference>
<keyword evidence="1" id="KW-0805">Transcription regulation</keyword>
<keyword evidence="3" id="KW-0804">Transcription</keyword>
<sequence>MSDKIKIYESKHKENDKVKKHFHQTYQILYTLDGNGSCFLDEQEHFINQDSLLVIAPFTTHSIEAQSKMSVLVLEFDEKILSDDVRNELLAEAFHYSEVRKLNAFDSSEFRQLLRKMLYEQSHGDHIREMVIKIHLSEMLCILIRSKKEDQIVDQNVLRVERIKNYIERRYFEIESAEDLANKMNMSKRYAQSIFKEKYNRTPMQYLTEVRIGLGKKMLLETNKSIVSICFEVGFESLSTFYRIFKSQIGVPPNVYRTTWTNKKA</sequence>
<proteinExistence type="predicted"/>
<evidence type="ECO:0000256" key="3">
    <source>
        <dbReference type="ARBA" id="ARBA00023163"/>
    </source>
</evidence>
<dbReference type="InterPro" id="IPR014710">
    <property type="entry name" value="RmlC-like_jellyroll"/>
</dbReference>
<dbReference type="InterPro" id="IPR009057">
    <property type="entry name" value="Homeodomain-like_sf"/>
</dbReference>
<dbReference type="GO" id="GO:0003700">
    <property type="term" value="F:DNA-binding transcription factor activity"/>
    <property type="evidence" value="ECO:0007669"/>
    <property type="project" value="InterPro"/>
</dbReference>
<accession>A0A514LLS9</accession>
<dbReference type="InterPro" id="IPR037923">
    <property type="entry name" value="HTH-like"/>
</dbReference>
<feature type="domain" description="HTH araC/xylS-type" evidence="4">
    <location>
        <begin position="161"/>
        <end position="259"/>
    </location>
</feature>
<dbReference type="InterPro" id="IPR018062">
    <property type="entry name" value="HTH_AraC-typ_CS"/>
</dbReference>
<protein>
    <submittedName>
        <fullName evidence="5">AraC family transcriptional regulator</fullName>
    </submittedName>
</protein>